<keyword evidence="1" id="KW-1133">Transmembrane helix</keyword>
<evidence type="ECO:0000313" key="2">
    <source>
        <dbReference type="EMBL" id="SNR32746.1"/>
    </source>
</evidence>
<reference evidence="2 3" key="1">
    <citation type="submission" date="2017-06" db="EMBL/GenBank/DDBJ databases">
        <authorList>
            <person name="Kim H.J."/>
            <person name="Triplett B.A."/>
        </authorList>
    </citation>
    <scope>NUCLEOTIDE SEQUENCE [LARGE SCALE GENOMIC DNA]</scope>
    <source>
        <strain evidence="2 3">DSM 29052</strain>
    </source>
</reference>
<gene>
    <name evidence="2" type="ORF">SAMN06265370_10247</name>
</gene>
<keyword evidence="3" id="KW-1185">Reference proteome</keyword>
<name>A0A238VER5_9RHOB</name>
<evidence type="ECO:0000313" key="3">
    <source>
        <dbReference type="Proteomes" id="UP000198417"/>
    </source>
</evidence>
<keyword evidence="1" id="KW-0472">Membrane</keyword>
<organism evidence="2 3">
    <name type="scientific">Puniceibacterium sediminis</name>
    <dbReference type="NCBI Taxonomy" id="1608407"/>
    <lineage>
        <taxon>Bacteria</taxon>
        <taxon>Pseudomonadati</taxon>
        <taxon>Pseudomonadota</taxon>
        <taxon>Alphaproteobacteria</taxon>
        <taxon>Rhodobacterales</taxon>
        <taxon>Paracoccaceae</taxon>
        <taxon>Puniceibacterium</taxon>
    </lineage>
</organism>
<dbReference type="EMBL" id="FZNN01000002">
    <property type="protein sequence ID" value="SNR32746.1"/>
    <property type="molecule type" value="Genomic_DNA"/>
</dbReference>
<keyword evidence="1" id="KW-0812">Transmembrane</keyword>
<feature type="transmembrane region" description="Helical" evidence="1">
    <location>
        <begin position="7"/>
        <end position="27"/>
    </location>
</feature>
<proteinExistence type="predicted"/>
<dbReference type="Proteomes" id="UP000198417">
    <property type="component" value="Unassembled WGS sequence"/>
</dbReference>
<feature type="transmembrane region" description="Helical" evidence="1">
    <location>
        <begin position="103"/>
        <end position="124"/>
    </location>
</feature>
<dbReference type="RefSeq" id="WP_141135065.1">
    <property type="nucleotide sequence ID" value="NZ_FZNN01000002.1"/>
</dbReference>
<evidence type="ECO:0000256" key="1">
    <source>
        <dbReference type="SAM" id="Phobius"/>
    </source>
</evidence>
<feature type="transmembrane region" description="Helical" evidence="1">
    <location>
        <begin position="47"/>
        <end position="70"/>
    </location>
</feature>
<feature type="transmembrane region" description="Helical" evidence="1">
    <location>
        <begin position="77"/>
        <end position="97"/>
    </location>
</feature>
<protein>
    <submittedName>
        <fullName evidence="2">Uncharacterized protein</fullName>
    </submittedName>
</protein>
<accession>A0A238VER5</accession>
<sequence length="135" mass="14613">MDGSPHVLEVLLGLLAASIFAILAMYVGGQFFEWDIPSDAPIWLGLFIYIAFGGLLALLLGVLALLLWVVLCWRRSFISWLVPPIIGSIILGGFLGFSGNLTYALFGFAVGGSAGTVFWLVTVGKERRVFLAFKS</sequence>
<dbReference type="AlphaFoldDB" id="A0A238VER5"/>